<dbReference type="PANTHER" id="PTHR40279:SF3">
    <property type="entry name" value="4-AMINOBENZOATE SYNTHASE"/>
    <property type="match status" value="1"/>
</dbReference>
<protein>
    <recommendedName>
        <fullName evidence="4">Iron-containing redox enzyme family protein</fullName>
    </recommendedName>
</protein>
<name>A0A494UWM2_9ACTN</name>
<dbReference type="EMBL" id="CP023407">
    <property type="protein sequence ID" value="AYL35089.1"/>
    <property type="molecule type" value="Genomic_DNA"/>
</dbReference>
<evidence type="ECO:0000256" key="1">
    <source>
        <dbReference type="ARBA" id="ARBA00023002"/>
    </source>
</evidence>
<keyword evidence="1" id="KW-0560">Oxidoreductase</keyword>
<evidence type="ECO:0000313" key="3">
    <source>
        <dbReference type="Proteomes" id="UP000282170"/>
    </source>
</evidence>
<proteinExistence type="predicted"/>
<dbReference type="Proteomes" id="UP000282170">
    <property type="component" value="Chromosome"/>
</dbReference>
<dbReference type="GeneID" id="93882427"/>
<evidence type="ECO:0008006" key="4">
    <source>
        <dbReference type="Google" id="ProtNLM"/>
    </source>
</evidence>
<organism evidence="2 3">
    <name type="scientific">Streptomyces fungicidicus</name>
    <dbReference type="NCBI Taxonomy" id="68203"/>
    <lineage>
        <taxon>Bacteria</taxon>
        <taxon>Bacillati</taxon>
        <taxon>Actinomycetota</taxon>
        <taxon>Actinomycetes</taxon>
        <taxon>Kitasatosporales</taxon>
        <taxon>Streptomycetaceae</taxon>
        <taxon>Streptomyces</taxon>
    </lineage>
</organism>
<dbReference type="InterPro" id="IPR039068">
    <property type="entry name" value="PqqC-like"/>
</dbReference>
<dbReference type="PANTHER" id="PTHR40279">
    <property type="entry name" value="PQQC-LIKE PROTEIN"/>
    <property type="match status" value="1"/>
</dbReference>
<dbReference type="Gene3D" id="1.20.910.10">
    <property type="entry name" value="Heme oxygenase-like"/>
    <property type="match status" value="1"/>
</dbReference>
<dbReference type="KEGG" id="sfug:CNQ36_06390"/>
<accession>A0A494UWM2</accession>
<dbReference type="GO" id="GO:0016491">
    <property type="term" value="F:oxidoreductase activity"/>
    <property type="evidence" value="ECO:0007669"/>
    <property type="project" value="UniProtKB-KW"/>
</dbReference>
<gene>
    <name evidence="2" type="ORF">CNQ36_06390</name>
</gene>
<sequence length="349" mass="39152">MIPESFKIDRSVVEEFLALDPDAWERLNADYTARRRIGEACRALTRHAFVEEDPSALEELHDVLALIYQQDFSGAPVELLGCETQPVLRDIAAILEGAVLAAELDSISEEQISAYPRSGKEYVHWLKRIIGEHPAAAHPFYRDFVPTRATEGDFRFYLAQETNLDPKFDDILAFMQIGAAPDEKMEIAGNYWDEMGNGKPAEVHTAMFAHALDALDVNGDYIRRNLLPEAKASGNLASCLAISRRHYYKSVGFFGVTEYLVPRRFKLVVDRWADIGLPREGIAYHDAHISIDAVHASGWFKNVIAPAVDRDPRVGREIAVGALIRLNSSQRYLDSLLMHLHHDSAAHTS</sequence>
<dbReference type="InterPro" id="IPR016084">
    <property type="entry name" value="Haem_Oase-like_multi-hlx"/>
</dbReference>
<evidence type="ECO:0000313" key="2">
    <source>
        <dbReference type="EMBL" id="AYL35089.1"/>
    </source>
</evidence>
<dbReference type="SUPFAM" id="SSF48613">
    <property type="entry name" value="Heme oxygenase-like"/>
    <property type="match status" value="1"/>
</dbReference>
<dbReference type="RefSeq" id="WP_121545272.1">
    <property type="nucleotide sequence ID" value="NZ_CP023407.1"/>
</dbReference>
<dbReference type="SMART" id="SM01236">
    <property type="entry name" value="Haem_oxygenase_2"/>
    <property type="match status" value="1"/>
</dbReference>
<dbReference type="Pfam" id="PF14518">
    <property type="entry name" value="Haem_oxygenas_2"/>
    <property type="match status" value="1"/>
</dbReference>
<keyword evidence="3" id="KW-1185">Reference proteome</keyword>
<dbReference type="AlphaFoldDB" id="A0A494UWM2"/>
<reference evidence="2 3" key="1">
    <citation type="submission" date="2017-09" db="EMBL/GenBank/DDBJ databases">
        <authorList>
            <person name="Zhang H."/>
            <person name="Hu S."/>
            <person name="Xu J."/>
            <person name="He Z."/>
        </authorList>
    </citation>
    <scope>NUCLEOTIDE SEQUENCE [LARGE SCALE GENOMIC DNA]</scope>
    <source>
        <strain evidence="2 3">TXX3120</strain>
    </source>
</reference>